<sequence>FNRRDVAAMAQQIHDAIKNVAMNYRMMDDGPRFRGLELMARFNIKEGIPLCFETFDFKRWGSVMRVPARFEVLQSYAGNAKPFLPQLREMRTRWKQGEHRDMLEKTIQVIDDDDDPPPMISLHDLIDERLASDLSAAKDDKQRLALCRKLMTQWPDDYFYQAAALRKIAAIQGAKALEDLMPALSSPNEILHEATVSLAAELPGVGTDRWINQLTQSKGRGLAGILDVLARRKDPKALQAARNFLEHE</sequence>
<accession>A0A383B1U7</accession>
<gene>
    <name evidence="1" type="ORF">METZ01_LOCUS466657</name>
</gene>
<evidence type="ECO:0000313" key="1">
    <source>
        <dbReference type="EMBL" id="SVE13803.1"/>
    </source>
</evidence>
<proteinExistence type="predicted"/>
<name>A0A383B1U7_9ZZZZ</name>
<feature type="non-terminal residue" evidence="1">
    <location>
        <position position="248"/>
    </location>
</feature>
<protein>
    <recommendedName>
        <fullName evidence="2">HEAT repeat domain-containing protein</fullName>
    </recommendedName>
</protein>
<dbReference type="EMBL" id="UINC01196686">
    <property type="protein sequence ID" value="SVE13803.1"/>
    <property type="molecule type" value="Genomic_DNA"/>
</dbReference>
<dbReference type="AlphaFoldDB" id="A0A383B1U7"/>
<organism evidence="1">
    <name type="scientific">marine metagenome</name>
    <dbReference type="NCBI Taxonomy" id="408172"/>
    <lineage>
        <taxon>unclassified sequences</taxon>
        <taxon>metagenomes</taxon>
        <taxon>ecological metagenomes</taxon>
    </lineage>
</organism>
<feature type="non-terminal residue" evidence="1">
    <location>
        <position position="1"/>
    </location>
</feature>
<reference evidence="1" key="1">
    <citation type="submission" date="2018-05" db="EMBL/GenBank/DDBJ databases">
        <authorList>
            <person name="Lanie J.A."/>
            <person name="Ng W.-L."/>
            <person name="Kazmierczak K.M."/>
            <person name="Andrzejewski T.M."/>
            <person name="Davidsen T.M."/>
            <person name="Wayne K.J."/>
            <person name="Tettelin H."/>
            <person name="Glass J.I."/>
            <person name="Rusch D."/>
            <person name="Podicherti R."/>
            <person name="Tsui H.-C.T."/>
            <person name="Winkler M.E."/>
        </authorList>
    </citation>
    <scope>NUCLEOTIDE SEQUENCE</scope>
</reference>
<evidence type="ECO:0008006" key="2">
    <source>
        <dbReference type="Google" id="ProtNLM"/>
    </source>
</evidence>